<organism evidence="2 3">
    <name type="scientific">Kroppenstedtia guangzhouensis</name>
    <dbReference type="NCBI Taxonomy" id="1274356"/>
    <lineage>
        <taxon>Bacteria</taxon>
        <taxon>Bacillati</taxon>
        <taxon>Bacillota</taxon>
        <taxon>Bacilli</taxon>
        <taxon>Bacillales</taxon>
        <taxon>Thermoactinomycetaceae</taxon>
        <taxon>Kroppenstedtia</taxon>
    </lineage>
</organism>
<evidence type="ECO:0000313" key="3">
    <source>
        <dbReference type="Proteomes" id="UP000617979"/>
    </source>
</evidence>
<evidence type="ECO:0000256" key="1">
    <source>
        <dbReference type="SAM" id="MobiDB-lite"/>
    </source>
</evidence>
<reference evidence="3" key="1">
    <citation type="journal article" date="2019" name="Int. J. Syst. Evol. Microbiol.">
        <title>The Global Catalogue of Microorganisms (GCM) 10K type strain sequencing project: providing services to taxonomists for standard genome sequencing and annotation.</title>
        <authorList>
            <consortium name="The Broad Institute Genomics Platform"/>
            <consortium name="The Broad Institute Genome Sequencing Center for Infectious Disease"/>
            <person name="Wu L."/>
            <person name="Ma J."/>
        </authorList>
    </citation>
    <scope>NUCLEOTIDE SEQUENCE [LARGE SCALE GENOMIC DNA]</scope>
    <source>
        <strain evidence="3">CGMCC 1.12404</strain>
    </source>
</reference>
<keyword evidence="3" id="KW-1185">Reference proteome</keyword>
<dbReference type="RefSeq" id="WP_188433548.1">
    <property type="nucleotide sequence ID" value="NZ_BMEX01000021.1"/>
</dbReference>
<gene>
    <name evidence="2" type="ORF">GCM10007416_32320</name>
</gene>
<proteinExistence type="predicted"/>
<feature type="compositionally biased region" description="Polar residues" evidence="1">
    <location>
        <begin position="20"/>
        <end position="30"/>
    </location>
</feature>
<comment type="caution">
    <text evidence="2">The sequence shown here is derived from an EMBL/GenBank/DDBJ whole genome shotgun (WGS) entry which is preliminary data.</text>
</comment>
<feature type="compositionally biased region" description="Basic and acidic residues" evidence="1">
    <location>
        <begin position="1"/>
        <end position="19"/>
    </location>
</feature>
<sequence>MTMKEWIDQQIERNRKEANDGNNSETGTRTAYFSGKTWALIEVWEALTGERHPARGGGQ</sequence>
<dbReference type="Proteomes" id="UP000617979">
    <property type="component" value="Unassembled WGS sequence"/>
</dbReference>
<protein>
    <submittedName>
        <fullName evidence="2">Uncharacterized protein</fullName>
    </submittedName>
</protein>
<dbReference type="EMBL" id="BMEX01000021">
    <property type="protein sequence ID" value="GGA56635.1"/>
    <property type="molecule type" value="Genomic_DNA"/>
</dbReference>
<evidence type="ECO:0000313" key="2">
    <source>
        <dbReference type="EMBL" id="GGA56635.1"/>
    </source>
</evidence>
<feature type="region of interest" description="Disordered" evidence="1">
    <location>
        <begin position="1"/>
        <end position="30"/>
    </location>
</feature>
<name>A0ABQ1H3P5_9BACL</name>
<accession>A0ABQ1H3P5</accession>